<sequence length="89" mass="10065">MPKKQSPNLPVRLTLDPDLLPTVPSGDDPHIASEIANFVLELVDDASEDLKDRLTYARYQAAPASIRHADHFHAVLNRAALEWLREWPQ</sequence>
<accession>A0A370HAR0</accession>
<dbReference type="Proteomes" id="UP000255355">
    <property type="component" value="Unassembled WGS sequence"/>
</dbReference>
<evidence type="ECO:0000313" key="2">
    <source>
        <dbReference type="Proteomes" id="UP000255355"/>
    </source>
</evidence>
<proteinExistence type="predicted"/>
<dbReference type="EMBL" id="QQAZ01000002">
    <property type="protein sequence ID" value="RDI54013.1"/>
    <property type="molecule type" value="Genomic_DNA"/>
</dbReference>
<gene>
    <name evidence="1" type="ORF">DFR68_102134</name>
</gene>
<protein>
    <submittedName>
        <fullName evidence="1">Uncharacterized protein</fullName>
    </submittedName>
</protein>
<dbReference type="STRING" id="1210089.GCA_001613165_01659"/>
<evidence type="ECO:0000313" key="1">
    <source>
        <dbReference type="EMBL" id="RDI54013.1"/>
    </source>
</evidence>
<dbReference type="AlphaFoldDB" id="A0A370HAR0"/>
<comment type="caution">
    <text evidence="1">The sequence shown here is derived from an EMBL/GenBank/DDBJ whole genome shotgun (WGS) entry which is preliminary data.</text>
</comment>
<name>A0A370HAR0_9NOCA</name>
<organism evidence="1 2">
    <name type="scientific">Nocardia mexicana</name>
    <dbReference type="NCBI Taxonomy" id="279262"/>
    <lineage>
        <taxon>Bacteria</taxon>
        <taxon>Bacillati</taxon>
        <taxon>Actinomycetota</taxon>
        <taxon>Actinomycetes</taxon>
        <taxon>Mycobacteriales</taxon>
        <taxon>Nocardiaceae</taxon>
        <taxon>Nocardia</taxon>
    </lineage>
</organism>
<reference evidence="1 2" key="1">
    <citation type="submission" date="2018-07" db="EMBL/GenBank/DDBJ databases">
        <title>Genomic Encyclopedia of Type Strains, Phase IV (KMG-IV): sequencing the most valuable type-strain genomes for metagenomic binning, comparative biology and taxonomic classification.</title>
        <authorList>
            <person name="Goeker M."/>
        </authorList>
    </citation>
    <scope>NUCLEOTIDE SEQUENCE [LARGE SCALE GENOMIC DNA]</scope>
    <source>
        <strain evidence="1 2">DSM 44952</strain>
    </source>
</reference>
<dbReference type="RefSeq" id="WP_068015964.1">
    <property type="nucleotide sequence ID" value="NZ_QQAZ01000002.1"/>
</dbReference>
<keyword evidence="2" id="KW-1185">Reference proteome</keyword>